<protein>
    <recommendedName>
        <fullName evidence="1">Wadjet protein JetD C-terminal domain-containing protein</fullName>
    </recommendedName>
</protein>
<feature type="domain" description="Wadjet protein JetD C-terminal" evidence="1">
    <location>
        <begin position="249"/>
        <end position="408"/>
    </location>
</feature>
<dbReference type="Proteomes" id="UP000053326">
    <property type="component" value="Unassembled WGS sequence"/>
</dbReference>
<reference evidence="3" key="1">
    <citation type="journal article" date="2015" name="MBio">
        <title>Genome-Resolved Metagenomic Analysis Reveals Roles for Candidate Phyla and Other Microbial Community Members in Biogeochemical Transformations in Oil Reservoirs.</title>
        <authorList>
            <person name="Hu P."/>
            <person name="Tom L."/>
            <person name="Singh A."/>
            <person name="Thomas B.C."/>
            <person name="Baker B.J."/>
            <person name="Piceno Y.M."/>
            <person name="Andersen G.L."/>
            <person name="Banfield J.F."/>
        </authorList>
    </citation>
    <scope>NUCLEOTIDE SEQUENCE [LARGE SCALE GENOMIC DNA]</scope>
</reference>
<comment type="caution">
    <text evidence="2">The sequence shown here is derived from an EMBL/GenBank/DDBJ whole genome shotgun (WGS) entry which is preliminary data.</text>
</comment>
<dbReference type="Pfam" id="PF09983">
    <property type="entry name" value="JetD_C"/>
    <property type="match status" value="1"/>
</dbReference>
<dbReference type="SUPFAM" id="SSF56726">
    <property type="entry name" value="DNA topoisomerase IV, alpha subunit"/>
    <property type="match status" value="1"/>
</dbReference>
<dbReference type="AlphaFoldDB" id="A0A101FH77"/>
<sequence length="409" mass="48464">MNYQNVIINLLLDKYEQSRHFRGNARVNRRVALKFDKKNFPLYDIERVDVKEAIHHAALELQQRGLITVEWMKFEVGNIISRVFLNLEMVAEAYALVNRKGKKDILVEARRKLERLREQVTTPWIKDFCREMLQEIEEKKEMPRYLPREEEKFDLLVRALQGIEQKGEDELLERIFSRRYLGGSKEFERKIRSRLITIVKNYLLPGRDMDDEEVLEHIGLLKTSEELSFFGPLVIDLHGQVIDFSPFCYGTSMNAEMIRNFEVSRLPVNRVVTIENKAAYLEYIKNTPAERELVVYLAGFYSPLKRLFLEKIHNHLRKHTPQAAYYHWGDLDLGGFQIFVYLKNLIPELQPLHMDVATLRENARFADTFDDKYRKRLEQLLKQEEYAVFFEVINFMLQAGIKLEQEALV</sequence>
<dbReference type="InterPro" id="IPR024534">
    <property type="entry name" value="JetD_C"/>
</dbReference>
<proteinExistence type="predicted"/>
<dbReference type="GO" id="GO:0003677">
    <property type="term" value="F:DNA binding"/>
    <property type="evidence" value="ECO:0007669"/>
    <property type="project" value="InterPro"/>
</dbReference>
<dbReference type="GO" id="GO:0005694">
    <property type="term" value="C:chromosome"/>
    <property type="evidence" value="ECO:0007669"/>
    <property type="project" value="InterPro"/>
</dbReference>
<evidence type="ECO:0000259" key="1">
    <source>
        <dbReference type="Pfam" id="PF09983"/>
    </source>
</evidence>
<dbReference type="Gene3D" id="3.40.1360.10">
    <property type="match status" value="1"/>
</dbReference>
<dbReference type="InterPro" id="IPR036078">
    <property type="entry name" value="Spo11/TopoVI_A_sf"/>
</dbReference>
<accession>A0A101FH77</accession>
<evidence type="ECO:0000313" key="2">
    <source>
        <dbReference type="EMBL" id="KUK36942.1"/>
    </source>
</evidence>
<evidence type="ECO:0000313" key="3">
    <source>
        <dbReference type="Proteomes" id="UP000053326"/>
    </source>
</evidence>
<gene>
    <name evidence="2" type="ORF">XD66_0354</name>
</gene>
<dbReference type="EMBL" id="LGFO01000025">
    <property type="protein sequence ID" value="KUK36942.1"/>
    <property type="molecule type" value="Genomic_DNA"/>
</dbReference>
<name>A0A101FH77_9THEO</name>
<organism evidence="2 3">
    <name type="scientific">Thermacetogenium phaeum</name>
    <dbReference type="NCBI Taxonomy" id="85874"/>
    <lineage>
        <taxon>Bacteria</taxon>
        <taxon>Bacillati</taxon>
        <taxon>Bacillota</taxon>
        <taxon>Clostridia</taxon>
        <taxon>Thermoanaerobacterales</taxon>
        <taxon>Thermoanaerobacteraceae</taxon>
        <taxon>Thermacetogenium</taxon>
    </lineage>
</organism>